<dbReference type="OrthoDB" id="199424at2"/>
<keyword evidence="2" id="KW-0812">Transmembrane</keyword>
<sequence length="208" mass="23304">MTQGSGWDGILEPGETILWQGQPVPDIVWRDMISGRLPIGIIFTAFSTVWISVAVWIVASIDAPILFRLFFPLGGLPFLAIGLYMLVGHLFWDARRRRGTWYTLTDRHAFVATDIFGRRKLDRYPIADMAALELVDGSPGDVNFGSVTHHMPRRAPGPHKSRNRLGGSTTVKTGFRHITEARKVWRMIRDRQAATTAATCDMQEDGTP</sequence>
<evidence type="ECO:0000313" key="4">
    <source>
        <dbReference type="Proteomes" id="UP000245708"/>
    </source>
</evidence>
<keyword evidence="4" id="KW-1185">Reference proteome</keyword>
<comment type="caution">
    <text evidence="3">The sequence shown here is derived from an EMBL/GenBank/DDBJ whole genome shotgun (WGS) entry which is preliminary data.</text>
</comment>
<feature type="transmembrane region" description="Helical" evidence="2">
    <location>
        <begin position="37"/>
        <end position="59"/>
    </location>
</feature>
<name>A0A316GKF1_9RHOB</name>
<keyword evidence="2" id="KW-1133">Transmembrane helix</keyword>
<dbReference type="EMBL" id="QGGW01000006">
    <property type="protein sequence ID" value="PWK59886.1"/>
    <property type="molecule type" value="Genomic_DNA"/>
</dbReference>
<feature type="compositionally biased region" description="Basic residues" evidence="1">
    <location>
        <begin position="150"/>
        <end position="163"/>
    </location>
</feature>
<gene>
    <name evidence="3" type="ORF">C7455_106174</name>
</gene>
<accession>A0A316GKF1</accession>
<organism evidence="3 4">
    <name type="scientific">Roseicyclus mahoneyensis</name>
    <dbReference type="NCBI Taxonomy" id="164332"/>
    <lineage>
        <taxon>Bacteria</taxon>
        <taxon>Pseudomonadati</taxon>
        <taxon>Pseudomonadota</taxon>
        <taxon>Alphaproteobacteria</taxon>
        <taxon>Rhodobacterales</taxon>
        <taxon>Roseobacteraceae</taxon>
        <taxon>Roseicyclus</taxon>
    </lineage>
</organism>
<evidence type="ECO:0000256" key="2">
    <source>
        <dbReference type="SAM" id="Phobius"/>
    </source>
</evidence>
<proteinExistence type="predicted"/>
<feature type="region of interest" description="Disordered" evidence="1">
    <location>
        <begin position="149"/>
        <end position="169"/>
    </location>
</feature>
<evidence type="ECO:0000313" key="3">
    <source>
        <dbReference type="EMBL" id="PWK59886.1"/>
    </source>
</evidence>
<protein>
    <recommendedName>
        <fullName evidence="5">PH (Pleckstrin Homology) domain-containing protein</fullName>
    </recommendedName>
</protein>
<dbReference type="RefSeq" id="WP_109669000.1">
    <property type="nucleotide sequence ID" value="NZ_QGGW01000006.1"/>
</dbReference>
<evidence type="ECO:0008006" key="5">
    <source>
        <dbReference type="Google" id="ProtNLM"/>
    </source>
</evidence>
<dbReference type="Proteomes" id="UP000245708">
    <property type="component" value="Unassembled WGS sequence"/>
</dbReference>
<dbReference type="AlphaFoldDB" id="A0A316GKF1"/>
<keyword evidence="2" id="KW-0472">Membrane</keyword>
<reference evidence="3 4" key="1">
    <citation type="submission" date="2018-05" db="EMBL/GenBank/DDBJ databases">
        <title>Genomic Encyclopedia of Type Strains, Phase IV (KMG-IV): sequencing the most valuable type-strain genomes for metagenomic binning, comparative biology and taxonomic classification.</title>
        <authorList>
            <person name="Goeker M."/>
        </authorList>
    </citation>
    <scope>NUCLEOTIDE SEQUENCE [LARGE SCALE GENOMIC DNA]</scope>
    <source>
        <strain evidence="3 4">DSM 16097</strain>
    </source>
</reference>
<evidence type="ECO:0000256" key="1">
    <source>
        <dbReference type="SAM" id="MobiDB-lite"/>
    </source>
</evidence>
<feature type="transmembrane region" description="Helical" evidence="2">
    <location>
        <begin position="65"/>
        <end position="92"/>
    </location>
</feature>